<keyword evidence="2" id="KW-1185">Reference proteome</keyword>
<dbReference type="Proteomes" id="UP001187531">
    <property type="component" value="Unassembled WGS sequence"/>
</dbReference>
<evidence type="ECO:0000313" key="2">
    <source>
        <dbReference type="Proteomes" id="UP001187531"/>
    </source>
</evidence>
<protein>
    <submittedName>
        <fullName evidence="1">Uncharacterized protein</fullName>
    </submittedName>
</protein>
<organism evidence="1 2">
    <name type="scientific">Artemia franciscana</name>
    <name type="common">Brine shrimp</name>
    <name type="synonym">Artemia sanfranciscana</name>
    <dbReference type="NCBI Taxonomy" id="6661"/>
    <lineage>
        <taxon>Eukaryota</taxon>
        <taxon>Metazoa</taxon>
        <taxon>Ecdysozoa</taxon>
        <taxon>Arthropoda</taxon>
        <taxon>Crustacea</taxon>
        <taxon>Branchiopoda</taxon>
        <taxon>Anostraca</taxon>
        <taxon>Artemiidae</taxon>
        <taxon>Artemia</taxon>
    </lineage>
</organism>
<name>A0AA88H9N8_ARTSF</name>
<comment type="caution">
    <text evidence="1">The sequence shown here is derived from an EMBL/GenBank/DDBJ whole genome shotgun (WGS) entry which is preliminary data.</text>
</comment>
<evidence type="ECO:0000313" key="1">
    <source>
        <dbReference type="EMBL" id="KAK2704960.1"/>
    </source>
</evidence>
<reference evidence="1" key="1">
    <citation type="submission" date="2023-07" db="EMBL/GenBank/DDBJ databases">
        <title>Chromosome-level genome assembly of Artemia franciscana.</title>
        <authorList>
            <person name="Jo E."/>
        </authorList>
    </citation>
    <scope>NUCLEOTIDE SEQUENCE</scope>
    <source>
        <tissue evidence="1">Whole body</tissue>
    </source>
</reference>
<accession>A0AA88H9N8</accession>
<gene>
    <name evidence="1" type="ORF">QYM36_017119</name>
</gene>
<sequence>MPPKGPHQSPKQGINKCTTCDKNLDSILRAVKELNNDAVKEAFAELQEQPTTNIDNHFGNIESQLTTLEQCPLFDKDVVQNLVESENQTLKSDFQMQFETKVKLMIATEEETSMDQIYKVQMHSHYDMFKKCRNGLRNLTWKIVENHKETIATDVKQNSKRFWCHVSPANASKNDIPDLMKEDDTKASWTKEKADLLNSSFGTNFSTQPMLTLYPL</sequence>
<proteinExistence type="predicted"/>
<dbReference type="AlphaFoldDB" id="A0AA88H9N8"/>
<dbReference type="EMBL" id="JAVRJZ010000021">
    <property type="protein sequence ID" value="KAK2704960.1"/>
    <property type="molecule type" value="Genomic_DNA"/>
</dbReference>